<comment type="caution">
    <text evidence="1">The sequence shown here is derived from an EMBL/GenBank/DDBJ whole genome shotgun (WGS) entry which is preliminary data.</text>
</comment>
<sequence length="117" mass="13415">MAVFERAQWGALGEVNANVVDRFYGTASTAPGLVFPRLFKSAQQHISKLENEKPGMATNIKKDLEGLCRQVKQFPHLLKLHEQGEFALGFYHQRAEYRRQGAENRERREEQKQAAQS</sequence>
<accession>T1AC12</accession>
<organism evidence="1">
    <name type="scientific">mine drainage metagenome</name>
    <dbReference type="NCBI Taxonomy" id="410659"/>
    <lineage>
        <taxon>unclassified sequences</taxon>
        <taxon>metagenomes</taxon>
        <taxon>ecological metagenomes</taxon>
    </lineage>
</organism>
<dbReference type="InterPro" id="IPR010144">
    <property type="entry name" value="CRISPR-assoc_prot_Csd1-typ"/>
</dbReference>
<reference evidence="1" key="2">
    <citation type="journal article" date="2014" name="ISME J.">
        <title>Microbial stratification in low pH oxic and suboxic macroscopic growths along an acid mine drainage.</title>
        <authorList>
            <person name="Mendez-Garcia C."/>
            <person name="Mesa V."/>
            <person name="Sprenger R.R."/>
            <person name="Richter M."/>
            <person name="Diez M.S."/>
            <person name="Solano J."/>
            <person name="Bargiela R."/>
            <person name="Golyshina O.V."/>
            <person name="Manteca A."/>
            <person name="Ramos J.L."/>
            <person name="Gallego J.R."/>
            <person name="Llorente I."/>
            <person name="Martins Dos Santos V.A."/>
            <person name="Jensen O.N."/>
            <person name="Pelaez A.I."/>
            <person name="Sanchez J."/>
            <person name="Ferrer M."/>
        </authorList>
    </citation>
    <scope>NUCLEOTIDE SEQUENCE</scope>
</reference>
<evidence type="ECO:0000313" key="1">
    <source>
        <dbReference type="EMBL" id="EQD58346.1"/>
    </source>
</evidence>
<name>T1AC12_9ZZZZ</name>
<protein>
    <submittedName>
        <fullName evidence="1">CRISPR-associated protein, Csd1-type</fullName>
    </submittedName>
</protein>
<proteinExistence type="predicted"/>
<dbReference type="EMBL" id="AUZX01007718">
    <property type="protein sequence ID" value="EQD58346.1"/>
    <property type="molecule type" value="Genomic_DNA"/>
</dbReference>
<gene>
    <name evidence="1" type="ORF">B1A_10822</name>
</gene>
<dbReference type="AlphaFoldDB" id="T1AC12"/>
<reference evidence="1" key="1">
    <citation type="submission" date="2013-08" db="EMBL/GenBank/DDBJ databases">
        <authorList>
            <person name="Mendez C."/>
            <person name="Richter M."/>
            <person name="Ferrer M."/>
            <person name="Sanchez J."/>
        </authorList>
    </citation>
    <scope>NUCLEOTIDE SEQUENCE</scope>
</reference>
<dbReference type="Pfam" id="PF09709">
    <property type="entry name" value="Cas_Csd1"/>
    <property type="match status" value="1"/>
</dbReference>